<dbReference type="AlphaFoldDB" id="A0A1F7UW43"/>
<evidence type="ECO:0000313" key="2">
    <source>
        <dbReference type="Proteomes" id="UP000176846"/>
    </source>
</evidence>
<reference evidence="1 2" key="1">
    <citation type="journal article" date="2016" name="Nat. Commun.">
        <title>Thousands of microbial genomes shed light on interconnected biogeochemical processes in an aquifer system.</title>
        <authorList>
            <person name="Anantharaman K."/>
            <person name="Brown C.T."/>
            <person name="Hug L.A."/>
            <person name="Sharon I."/>
            <person name="Castelle C.J."/>
            <person name="Probst A.J."/>
            <person name="Thomas B.C."/>
            <person name="Singh A."/>
            <person name="Wilkins M.J."/>
            <person name="Karaoz U."/>
            <person name="Brodie E.L."/>
            <person name="Williams K.H."/>
            <person name="Hubbard S.S."/>
            <person name="Banfield J.F."/>
        </authorList>
    </citation>
    <scope>NUCLEOTIDE SEQUENCE [LARGE SCALE GENOMIC DNA]</scope>
</reference>
<accession>A0A1F7UW43</accession>
<dbReference type="EMBL" id="MGEK01000020">
    <property type="protein sequence ID" value="OGL82476.1"/>
    <property type="molecule type" value="Genomic_DNA"/>
</dbReference>
<proteinExistence type="predicted"/>
<name>A0A1F7UW43_9BACT</name>
<comment type="caution">
    <text evidence="1">The sequence shown here is derived from an EMBL/GenBank/DDBJ whole genome shotgun (WGS) entry which is preliminary data.</text>
</comment>
<gene>
    <name evidence="1" type="ORF">A2936_02355</name>
</gene>
<organism evidence="1 2">
    <name type="scientific">Candidatus Uhrbacteria bacterium RIFCSPLOWO2_01_FULL_47_25</name>
    <dbReference type="NCBI Taxonomy" id="1802402"/>
    <lineage>
        <taxon>Bacteria</taxon>
        <taxon>Candidatus Uhriibacteriota</taxon>
    </lineage>
</organism>
<protein>
    <submittedName>
        <fullName evidence="1">Uncharacterized protein</fullName>
    </submittedName>
</protein>
<sequence>MVAEDLMRVFVCLKVDLYHPTSKAQLVFVHKGCPSGYPSEVDCIRQRHWLGWLVVIVQCRRCGRGERFRSGREWRDVERALLQVLGGLREIRVGQVLFLWKKTEFVSLPGRPKDSVCFPDMPAPANEVGSPVIRTRKLYLVQGKGPPRFNA</sequence>
<evidence type="ECO:0000313" key="1">
    <source>
        <dbReference type="EMBL" id="OGL82476.1"/>
    </source>
</evidence>
<dbReference type="Proteomes" id="UP000176846">
    <property type="component" value="Unassembled WGS sequence"/>
</dbReference>